<proteinExistence type="predicted"/>
<dbReference type="EMBL" id="BLAL01000043">
    <property type="protein sequence ID" value="GES79248.1"/>
    <property type="molecule type" value="Genomic_DNA"/>
</dbReference>
<reference evidence="1 3" key="1">
    <citation type="submission" date="2017-11" db="EMBL/GenBank/DDBJ databases">
        <title>The genome of Rhizophagus clarus HR1 reveals common genetic basis of auxotrophy among arbuscular mycorrhizal fungi.</title>
        <authorList>
            <person name="Kobayashi Y."/>
        </authorList>
    </citation>
    <scope>NUCLEOTIDE SEQUENCE [LARGE SCALE GENOMIC DNA]</scope>
    <source>
        <strain evidence="1 3">HR1</strain>
    </source>
</reference>
<keyword evidence="3" id="KW-1185">Reference proteome</keyword>
<comment type="caution">
    <text evidence="1">The sequence shown here is derived from an EMBL/GenBank/DDBJ whole genome shotgun (WGS) entry which is preliminary data.</text>
</comment>
<dbReference type="AlphaFoldDB" id="A0A2Z6Q7A5"/>
<organism evidence="1 3">
    <name type="scientific">Rhizophagus clarus</name>
    <dbReference type="NCBI Taxonomy" id="94130"/>
    <lineage>
        <taxon>Eukaryota</taxon>
        <taxon>Fungi</taxon>
        <taxon>Fungi incertae sedis</taxon>
        <taxon>Mucoromycota</taxon>
        <taxon>Glomeromycotina</taxon>
        <taxon>Glomeromycetes</taxon>
        <taxon>Glomerales</taxon>
        <taxon>Glomeraceae</taxon>
        <taxon>Rhizophagus</taxon>
    </lineage>
</organism>
<evidence type="ECO:0000313" key="3">
    <source>
        <dbReference type="Proteomes" id="UP000247702"/>
    </source>
</evidence>
<dbReference type="EMBL" id="BEXD01000280">
    <property type="protein sequence ID" value="GBB86057.1"/>
    <property type="molecule type" value="Genomic_DNA"/>
</dbReference>
<evidence type="ECO:0008006" key="4">
    <source>
        <dbReference type="Google" id="ProtNLM"/>
    </source>
</evidence>
<accession>A0A2Z6Q7A5</accession>
<protein>
    <recommendedName>
        <fullName evidence="4">F-box domain-containing protein</fullName>
    </recommendedName>
</protein>
<evidence type="ECO:0000313" key="1">
    <source>
        <dbReference type="EMBL" id="GBB86057.1"/>
    </source>
</evidence>
<evidence type="ECO:0000313" key="2">
    <source>
        <dbReference type="EMBL" id="GES79248.1"/>
    </source>
</evidence>
<gene>
    <name evidence="2" type="ORF">RCL2_000655800</name>
    <name evidence="1" type="ORF">RclHR1_01250020</name>
</gene>
<sequence length="544" mass="64255">MTCSKIFSGDLPELTNEIIQYFKKDFSTLYSCILVNRLWCRLTIPLLWENPFSIPTRNHRYIEIYLCHLNENGKAKFNEYKVNNNLIPSNTLFNYPSFIKNLNIRSICFSIKRWIPTFADNNHKKLKKLVYWSLFEVFIENRGILNSFEIEMSTINHFENFDDTIKLILQNPNFIHNIENLTFHIYFSFPNIKNIILFLEFLSSNCNSISSISFEFPIINIDNFLLIEKCLCQIIISQSNLQKISFGSESISYSPSLSLKSLKNSNCSNSLNVIIFYYIDFKNIITILQEVFDHLNVLESIHLLYCDSLNSDFVHQIIKINKPFRLKSLFINEILNIESLQLLLQKFGNSLENFEFGTMDEEYEESRRQLLRLILKYCTKIKYLLSDKPNDINIYQLIKNIGQTINYLDIDLEFDDYEELSPIVLKNLGQVLPPKLEYLCLSLSFNTNDLEIFLKNSQNTFVNRLLIRNILKNKGESVLFYIKEYIMKKEKVKYLAILETFLYCLGEKELFYLKDEVNEFKLHNIIVQKFFDSCITINDIISIE</sequence>
<dbReference type="Proteomes" id="UP000247702">
    <property type="component" value="Unassembled WGS sequence"/>
</dbReference>
<reference evidence="2" key="2">
    <citation type="submission" date="2019-10" db="EMBL/GenBank/DDBJ databases">
        <title>Conservation and host-specific expression of non-tandemly repeated heterogenous ribosome RNA gene in arbuscular mycorrhizal fungi.</title>
        <authorList>
            <person name="Maeda T."/>
            <person name="Kobayashi Y."/>
            <person name="Nakagawa T."/>
            <person name="Ezawa T."/>
            <person name="Yamaguchi K."/>
            <person name="Bino T."/>
            <person name="Nishimoto Y."/>
            <person name="Shigenobu S."/>
            <person name="Kawaguchi M."/>
        </authorList>
    </citation>
    <scope>NUCLEOTIDE SEQUENCE</scope>
    <source>
        <strain evidence="2">HR1</strain>
    </source>
</reference>
<dbReference type="Proteomes" id="UP000615446">
    <property type="component" value="Unassembled WGS sequence"/>
</dbReference>
<dbReference type="OrthoDB" id="2338937at2759"/>
<name>A0A2Z6Q7A5_9GLOM</name>